<evidence type="ECO:0000313" key="2">
    <source>
        <dbReference type="EMBL" id="GMI29844.1"/>
    </source>
</evidence>
<reference evidence="2 3" key="1">
    <citation type="journal article" date="2023" name="Commun. Biol.">
        <title>Genome analysis of Parmales, the sister group of diatoms, reveals the evolutionary specialization of diatoms from phago-mixotrophs to photoautotrophs.</title>
        <authorList>
            <person name="Ban H."/>
            <person name="Sato S."/>
            <person name="Yoshikawa S."/>
            <person name="Yamada K."/>
            <person name="Nakamura Y."/>
            <person name="Ichinomiya M."/>
            <person name="Sato N."/>
            <person name="Blanc-Mathieu R."/>
            <person name="Endo H."/>
            <person name="Kuwata A."/>
            <person name="Ogata H."/>
        </authorList>
    </citation>
    <scope>NUCLEOTIDE SEQUENCE [LARGE SCALE GENOMIC DNA]</scope>
</reference>
<accession>A0ABQ6MNS0</accession>
<dbReference type="EMBL" id="BRYB01003065">
    <property type="protein sequence ID" value="GMI29844.1"/>
    <property type="molecule type" value="Genomic_DNA"/>
</dbReference>
<feature type="chain" id="PRO_5045554670" evidence="1">
    <location>
        <begin position="21"/>
        <end position="243"/>
    </location>
</feature>
<proteinExistence type="predicted"/>
<sequence>MKLATAVLIPLLNAATQASAMYRSGSTESVFDGEFVDEDHPGCARSVSVSEDGVSALVYGESGDPGSSDCANAVAWEKEAVVNGKSNPPSIKIKGLQGMNLMGEFLESEGILFSNGRLWAKKGVAAAGVEEKLCYEHVDIGYGTYQWERGVAKVCAEDSDCVSSDGNEVMCSSYYPEGARGGAGGEAGGGAGGETTCYQHIPIGYGAYEGWGATGVGCSEDSECTSNCGGCEAVCSEDYPRVP</sequence>
<protein>
    <submittedName>
        <fullName evidence="2">Uncharacterized protein</fullName>
    </submittedName>
</protein>
<gene>
    <name evidence="2" type="ORF">TeGR_g6982</name>
</gene>
<feature type="signal peptide" evidence="1">
    <location>
        <begin position="1"/>
        <end position="20"/>
    </location>
</feature>
<dbReference type="Proteomes" id="UP001165060">
    <property type="component" value="Unassembled WGS sequence"/>
</dbReference>
<evidence type="ECO:0000313" key="3">
    <source>
        <dbReference type="Proteomes" id="UP001165060"/>
    </source>
</evidence>
<keyword evidence="1" id="KW-0732">Signal</keyword>
<comment type="caution">
    <text evidence="2">The sequence shown here is derived from an EMBL/GenBank/DDBJ whole genome shotgun (WGS) entry which is preliminary data.</text>
</comment>
<name>A0ABQ6MNS0_9STRA</name>
<evidence type="ECO:0000256" key="1">
    <source>
        <dbReference type="SAM" id="SignalP"/>
    </source>
</evidence>
<keyword evidence="3" id="KW-1185">Reference proteome</keyword>
<organism evidence="2 3">
    <name type="scientific">Tetraparma gracilis</name>
    <dbReference type="NCBI Taxonomy" id="2962635"/>
    <lineage>
        <taxon>Eukaryota</taxon>
        <taxon>Sar</taxon>
        <taxon>Stramenopiles</taxon>
        <taxon>Ochrophyta</taxon>
        <taxon>Bolidophyceae</taxon>
        <taxon>Parmales</taxon>
        <taxon>Triparmaceae</taxon>
        <taxon>Tetraparma</taxon>
    </lineage>
</organism>